<organism evidence="7 8">
    <name type="scientific">Chondromyces apiculatus DSM 436</name>
    <dbReference type="NCBI Taxonomy" id="1192034"/>
    <lineage>
        <taxon>Bacteria</taxon>
        <taxon>Pseudomonadati</taxon>
        <taxon>Myxococcota</taxon>
        <taxon>Polyangia</taxon>
        <taxon>Polyangiales</taxon>
        <taxon>Polyangiaceae</taxon>
        <taxon>Chondromyces</taxon>
    </lineage>
</organism>
<evidence type="ECO:0000256" key="4">
    <source>
        <dbReference type="ARBA" id="ARBA00022679"/>
    </source>
</evidence>
<comment type="similarity">
    <text evidence="2 6">Belongs to the class-III pyridoxal-phosphate-dependent aminotransferase family.</text>
</comment>
<dbReference type="InterPro" id="IPR015422">
    <property type="entry name" value="PyrdxlP-dep_Trfase_small"/>
</dbReference>
<dbReference type="InterPro" id="IPR015424">
    <property type="entry name" value="PyrdxlP-dep_Trfase"/>
</dbReference>
<dbReference type="AlphaFoldDB" id="A0A017T877"/>
<sequence length="440" mass="47729">MLEVQEQRESSARTYPRKLKIAVRRGSGAYLEDVDGNLFIDFLSGAGALALGHNHPALVDAVRRQLHLSTHLLDFPTPIKEEFTRMHLEMLPAGMRDRMKIQFCGPAGADAVDAAIKLCKTATGRADVISFQGGFHGSTQSTMALTGLRPPKEQLHNLMPGVHFFPYAHCYRCPISLAPSTCSINCVQYLEKTLADENGGVRTPAAVIMEVVQGEGGVIPAHEAFVKEVRRITRERGIPLVIDEVQSGCGRTGKWLAFEHFDIEPDVIVLSKALGGIGMPVAAILYDRALDVWRPGAHTGTFRGNQLAFAAGVEMIEVMRRERVLENVVAMGQRILERLQAVRGALPIVGDIRGLGLMLGVEIVDPRTGRGSPATAARLQEALLQRGLLLELGGREDCVLRFLPPLNITRVTVDAAMDILIEVLRGCSAQGTPASGAELS</sequence>
<reference evidence="7 8" key="1">
    <citation type="submission" date="2013-05" db="EMBL/GenBank/DDBJ databases">
        <title>Genome assembly of Chondromyces apiculatus DSM 436.</title>
        <authorList>
            <person name="Sharma G."/>
            <person name="Khatri I."/>
            <person name="Kaur C."/>
            <person name="Mayilraj S."/>
            <person name="Subramanian S."/>
        </authorList>
    </citation>
    <scope>NUCLEOTIDE SEQUENCE [LARGE SCALE GENOMIC DNA]</scope>
    <source>
        <strain evidence="7 8">DSM 436</strain>
    </source>
</reference>
<dbReference type="STRING" id="1192034.CAP_3190"/>
<dbReference type="InterPro" id="IPR049704">
    <property type="entry name" value="Aminotrans_3_PPA_site"/>
</dbReference>
<dbReference type="FunFam" id="3.40.640.10:FF:000004">
    <property type="entry name" value="Acetylornithine aminotransferase"/>
    <property type="match status" value="1"/>
</dbReference>
<keyword evidence="8" id="KW-1185">Reference proteome</keyword>
<dbReference type="Gene3D" id="3.90.1150.10">
    <property type="entry name" value="Aspartate Aminotransferase, domain 1"/>
    <property type="match status" value="1"/>
</dbReference>
<dbReference type="GO" id="GO:0008483">
    <property type="term" value="F:transaminase activity"/>
    <property type="evidence" value="ECO:0007669"/>
    <property type="project" value="UniProtKB-KW"/>
</dbReference>
<dbReference type="Proteomes" id="UP000019678">
    <property type="component" value="Unassembled WGS sequence"/>
</dbReference>
<gene>
    <name evidence="7" type="ORF">CAP_3190</name>
</gene>
<evidence type="ECO:0000313" key="7">
    <source>
        <dbReference type="EMBL" id="EYF05463.1"/>
    </source>
</evidence>
<dbReference type="PANTHER" id="PTHR43552">
    <property type="entry name" value="DIAMINOBUTYRATE--2-OXOGLUTARATE AMINOTRANSFERASE"/>
    <property type="match status" value="1"/>
</dbReference>
<dbReference type="PIRSF" id="PIRSF000521">
    <property type="entry name" value="Transaminase_4ab_Lys_Orn"/>
    <property type="match status" value="1"/>
</dbReference>
<dbReference type="InterPro" id="IPR005814">
    <property type="entry name" value="Aminotrans_3"/>
</dbReference>
<dbReference type="PROSITE" id="PS00600">
    <property type="entry name" value="AA_TRANSFER_CLASS_3"/>
    <property type="match status" value="1"/>
</dbReference>
<dbReference type="eggNOG" id="COG0160">
    <property type="taxonomic scope" value="Bacteria"/>
</dbReference>
<dbReference type="CDD" id="cd00610">
    <property type="entry name" value="OAT_like"/>
    <property type="match status" value="1"/>
</dbReference>
<dbReference type="EMBL" id="ASRX01000023">
    <property type="protein sequence ID" value="EYF05463.1"/>
    <property type="molecule type" value="Genomic_DNA"/>
</dbReference>
<dbReference type="SUPFAM" id="SSF53383">
    <property type="entry name" value="PLP-dependent transferases"/>
    <property type="match status" value="1"/>
</dbReference>
<dbReference type="Pfam" id="PF00202">
    <property type="entry name" value="Aminotran_3"/>
    <property type="match status" value="1"/>
</dbReference>
<dbReference type="PANTHER" id="PTHR43552:SF1">
    <property type="entry name" value="DIAMINOBUTYRATE--2-OXOGLUTARATE AMINOTRANSFERASE"/>
    <property type="match status" value="1"/>
</dbReference>
<keyword evidence="4 7" id="KW-0808">Transferase</keyword>
<dbReference type="InterPro" id="IPR015421">
    <property type="entry name" value="PyrdxlP-dep_Trfase_major"/>
</dbReference>
<comment type="cofactor">
    <cofactor evidence="1">
        <name>pyridoxal 5'-phosphate</name>
        <dbReference type="ChEBI" id="CHEBI:597326"/>
    </cofactor>
</comment>
<accession>A0A017T877</accession>
<keyword evidence="5 6" id="KW-0663">Pyridoxal phosphate</keyword>
<evidence type="ECO:0000256" key="6">
    <source>
        <dbReference type="RuleBase" id="RU003560"/>
    </source>
</evidence>
<evidence type="ECO:0000256" key="3">
    <source>
        <dbReference type="ARBA" id="ARBA00022576"/>
    </source>
</evidence>
<evidence type="ECO:0000256" key="2">
    <source>
        <dbReference type="ARBA" id="ARBA00008954"/>
    </source>
</evidence>
<evidence type="ECO:0000256" key="1">
    <source>
        <dbReference type="ARBA" id="ARBA00001933"/>
    </source>
</evidence>
<comment type="caution">
    <text evidence="7">The sequence shown here is derived from an EMBL/GenBank/DDBJ whole genome shotgun (WGS) entry which is preliminary data.</text>
</comment>
<protein>
    <submittedName>
        <fullName evidence="7">Siderophore biosynthesis diaminobutyrate--2-oxoglutarate aminotransferase</fullName>
    </submittedName>
</protein>
<dbReference type="GO" id="GO:0030170">
    <property type="term" value="F:pyridoxal phosphate binding"/>
    <property type="evidence" value="ECO:0007669"/>
    <property type="project" value="InterPro"/>
</dbReference>
<dbReference type="Gene3D" id="3.40.640.10">
    <property type="entry name" value="Type I PLP-dependent aspartate aminotransferase-like (Major domain)"/>
    <property type="match status" value="1"/>
</dbReference>
<keyword evidence="3 7" id="KW-0032">Aminotransferase</keyword>
<proteinExistence type="inferred from homology"/>
<evidence type="ECO:0000256" key="5">
    <source>
        <dbReference type="ARBA" id="ARBA00022898"/>
    </source>
</evidence>
<dbReference type="InterPro" id="IPR004637">
    <property type="entry name" value="Dat"/>
</dbReference>
<evidence type="ECO:0000313" key="8">
    <source>
        <dbReference type="Proteomes" id="UP000019678"/>
    </source>
</evidence>
<name>A0A017T877_9BACT</name>
<dbReference type="NCBIfam" id="TIGR00709">
    <property type="entry name" value="dat"/>
    <property type="match status" value="1"/>
</dbReference>